<protein>
    <submittedName>
        <fullName evidence="1">Uncharacterized protein</fullName>
    </submittedName>
</protein>
<organism evidence="1 2">
    <name type="scientific">Mytilus edulis</name>
    <name type="common">Blue mussel</name>
    <dbReference type="NCBI Taxonomy" id="6550"/>
    <lineage>
        <taxon>Eukaryota</taxon>
        <taxon>Metazoa</taxon>
        <taxon>Spiralia</taxon>
        <taxon>Lophotrochozoa</taxon>
        <taxon>Mollusca</taxon>
        <taxon>Bivalvia</taxon>
        <taxon>Autobranchia</taxon>
        <taxon>Pteriomorphia</taxon>
        <taxon>Mytilida</taxon>
        <taxon>Mytiloidea</taxon>
        <taxon>Mytilidae</taxon>
        <taxon>Mytilinae</taxon>
        <taxon>Mytilus</taxon>
    </lineage>
</organism>
<proteinExistence type="predicted"/>
<comment type="caution">
    <text evidence="1">The sequence shown here is derived from an EMBL/GenBank/DDBJ whole genome shotgun (WGS) entry which is preliminary data.</text>
</comment>
<dbReference type="OrthoDB" id="6080323at2759"/>
<dbReference type="EMBL" id="CAJPWZ010001428">
    <property type="protein sequence ID" value="CAG2214916.1"/>
    <property type="molecule type" value="Genomic_DNA"/>
</dbReference>
<name>A0A8S3S1E8_MYTED</name>
<reference evidence="1" key="1">
    <citation type="submission" date="2021-03" db="EMBL/GenBank/DDBJ databases">
        <authorList>
            <person name="Bekaert M."/>
        </authorList>
    </citation>
    <scope>NUCLEOTIDE SEQUENCE</scope>
</reference>
<accession>A0A8S3S1E8</accession>
<evidence type="ECO:0000313" key="1">
    <source>
        <dbReference type="EMBL" id="CAG2214916.1"/>
    </source>
</evidence>
<keyword evidence="2" id="KW-1185">Reference proteome</keyword>
<evidence type="ECO:0000313" key="2">
    <source>
        <dbReference type="Proteomes" id="UP000683360"/>
    </source>
</evidence>
<gene>
    <name evidence="1" type="ORF">MEDL_28699</name>
</gene>
<dbReference type="Proteomes" id="UP000683360">
    <property type="component" value="Unassembled WGS sequence"/>
</dbReference>
<dbReference type="AlphaFoldDB" id="A0A8S3S1E8"/>
<sequence>MLLNPCRTFDIEASRVPDFDISYNMRMVVKAMIEQTKEIKRKYNSRSVVSHGNRVNIYLPVKPPVITDAGLADIVLSFKAYFIQIISMEIQERNLHRTEIHTFEDDLRLLKNYLLSGMCFISKRITIQSDTMTPLCINALQLLPTYQATSMYILINYLACLDFTTAVMVLSTYCQYATTCKCKRFPKKTVLNLKKQCRQKENNVNENVPIADNMDKFLEGLLLKTNETLIKYENRSVTAVSENHRSSSQLKLPVFKKGNSLNSLRKNVAEGLKVFYFRLLSMEFKEQEPKFKKSQKLIFAGEIREVKNYIVYGLCLFRFKKVKISRKKSQLTKWKKLAEYQTGSLTILRSFQEFLKQVKKHSRSMW</sequence>